<proteinExistence type="predicted"/>
<reference evidence="2" key="1">
    <citation type="submission" date="2018-05" db="EMBL/GenBank/DDBJ databases">
        <authorList>
            <person name="Lanie J.A."/>
            <person name="Ng W.-L."/>
            <person name="Kazmierczak K.M."/>
            <person name="Andrzejewski T.M."/>
            <person name="Davidsen T.M."/>
            <person name="Wayne K.J."/>
            <person name="Tettelin H."/>
            <person name="Glass J.I."/>
            <person name="Rusch D."/>
            <person name="Podicherti R."/>
            <person name="Tsui H.-C.T."/>
            <person name="Winkler M.E."/>
        </authorList>
    </citation>
    <scope>NUCLEOTIDE SEQUENCE</scope>
</reference>
<sequence>MSALGGDNTDLARDYNFSLYGDSHGHGIR</sequence>
<feature type="region of interest" description="Disordered" evidence="1">
    <location>
        <begin position="1"/>
        <end position="29"/>
    </location>
</feature>
<gene>
    <name evidence="2" type="ORF">METZ01_LOCUS416150</name>
</gene>
<protein>
    <submittedName>
        <fullName evidence="2">Uncharacterized protein</fullName>
    </submittedName>
</protein>
<dbReference type="AlphaFoldDB" id="A0A382WWK6"/>
<organism evidence="2">
    <name type="scientific">marine metagenome</name>
    <dbReference type="NCBI Taxonomy" id="408172"/>
    <lineage>
        <taxon>unclassified sequences</taxon>
        <taxon>metagenomes</taxon>
        <taxon>ecological metagenomes</taxon>
    </lineage>
</organism>
<evidence type="ECO:0000256" key="1">
    <source>
        <dbReference type="SAM" id="MobiDB-lite"/>
    </source>
</evidence>
<name>A0A382WWK6_9ZZZZ</name>
<evidence type="ECO:0000313" key="2">
    <source>
        <dbReference type="EMBL" id="SVD63296.1"/>
    </source>
</evidence>
<accession>A0A382WWK6</accession>
<dbReference type="EMBL" id="UINC01163149">
    <property type="protein sequence ID" value="SVD63296.1"/>
    <property type="molecule type" value="Genomic_DNA"/>
</dbReference>